<protein>
    <recommendedName>
        <fullName evidence="3">Oxysterol-binding protein</fullName>
    </recommendedName>
</protein>
<dbReference type="AlphaFoldDB" id="A0AAW1QNR3"/>
<dbReference type="EMBL" id="JALJOU010000080">
    <property type="protein sequence ID" value="KAK9823049.1"/>
    <property type="molecule type" value="Genomic_DNA"/>
</dbReference>
<keyword evidence="2" id="KW-1185">Reference proteome</keyword>
<sequence>MEKGIGKTLEADAGSQVAAQADAGVRGGRPRALCATRRDRLPEPAQRPSLTFANLFALVKDFVGTDVSLQKDMSLPTNFCEPLTDLQRRGEFMSYSELLDQAADAEAGSLQRLLLVTAYAVSVYSCVDRTWAPFRSPTGETCELVDEERGIRALGEKCAECPGQQAFVCEGRRWVFSADEQNKIEFRGNYANWRPTALLSVKFWDSEELEWQPLLTTVSHILIGKLSIHHTGTLHVHGSTSGLASKTVFREPLLALSSRHVHAVKGHIERDGQPLHYPRIHGRWDSAVYVSHKQGQDELLFQPRAPPLHPCRYGFGTWTLGLNDMPASLERILPPSDARRRRDLRLLEEGRYVEADAERLRILKRIAAARALATQSHQPRWFKLNPEATLGQARRLEYAGGYWEARAAVEAGQAA</sequence>
<dbReference type="SUPFAM" id="SSF144000">
    <property type="entry name" value="Oxysterol-binding protein-like"/>
    <property type="match status" value="1"/>
</dbReference>
<feature type="non-terminal residue" evidence="1">
    <location>
        <position position="415"/>
    </location>
</feature>
<dbReference type="PANTHER" id="PTHR10972">
    <property type="entry name" value="OXYSTEROL-BINDING PROTEIN-RELATED"/>
    <property type="match status" value="1"/>
</dbReference>
<dbReference type="Proteomes" id="UP001445335">
    <property type="component" value="Unassembled WGS sequence"/>
</dbReference>
<accession>A0AAW1QNR3</accession>
<dbReference type="InterPro" id="IPR000648">
    <property type="entry name" value="Oxysterol-bd"/>
</dbReference>
<reference evidence="1 2" key="1">
    <citation type="journal article" date="2024" name="Nat. Commun.">
        <title>Phylogenomics reveals the evolutionary origins of lichenization in chlorophyte algae.</title>
        <authorList>
            <person name="Puginier C."/>
            <person name="Libourel C."/>
            <person name="Otte J."/>
            <person name="Skaloud P."/>
            <person name="Haon M."/>
            <person name="Grisel S."/>
            <person name="Petersen M."/>
            <person name="Berrin J.G."/>
            <person name="Delaux P.M."/>
            <person name="Dal Grande F."/>
            <person name="Keller J."/>
        </authorList>
    </citation>
    <scope>NUCLEOTIDE SEQUENCE [LARGE SCALE GENOMIC DNA]</scope>
    <source>
        <strain evidence="1 2">SAG 245.80</strain>
    </source>
</reference>
<dbReference type="GO" id="GO:0016020">
    <property type="term" value="C:membrane"/>
    <property type="evidence" value="ECO:0007669"/>
    <property type="project" value="TreeGrafter"/>
</dbReference>
<comment type="caution">
    <text evidence="1">The sequence shown here is derived from an EMBL/GenBank/DDBJ whole genome shotgun (WGS) entry which is preliminary data.</text>
</comment>
<dbReference type="Gene3D" id="2.40.160.120">
    <property type="match status" value="1"/>
</dbReference>
<dbReference type="Pfam" id="PF01237">
    <property type="entry name" value="Oxysterol_BP"/>
    <property type="match status" value="1"/>
</dbReference>
<name>A0AAW1QNR3_9CHLO</name>
<evidence type="ECO:0000313" key="1">
    <source>
        <dbReference type="EMBL" id="KAK9823049.1"/>
    </source>
</evidence>
<gene>
    <name evidence="1" type="ORF">WJX81_003835</name>
</gene>
<dbReference type="InterPro" id="IPR037239">
    <property type="entry name" value="OSBP_sf"/>
</dbReference>
<dbReference type="GO" id="GO:0032934">
    <property type="term" value="F:sterol binding"/>
    <property type="evidence" value="ECO:0007669"/>
    <property type="project" value="TreeGrafter"/>
</dbReference>
<dbReference type="GO" id="GO:0005829">
    <property type="term" value="C:cytosol"/>
    <property type="evidence" value="ECO:0007669"/>
    <property type="project" value="TreeGrafter"/>
</dbReference>
<organism evidence="1 2">
    <name type="scientific">Elliptochloris bilobata</name>
    <dbReference type="NCBI Taxonomy" id="381761"/>
    <lineage>
        <taxon>Eukaryota</taxon>
        <taxon>Viridiplantae</taxon>
        <taxon>Chlorophyta</taxon>
        <taxon>core chlorophytes</taxon>
        <taxon>Trebouxiophyceae</taxon>
        <taxon>Trebouxiophyceae incertae sedis</taxon>
        <taxon>Elliptochloris clade</taxon>
        <taxon>Elliptochloris</taxon>
    </lineage>
</organism>
<proteinExistence type="predicted"/>
<dbReference type="PANTHER" id="PTHR10972:SF96">
    <property type="entry name" value="OXYSTEROL-BINDING PROTEIN-RELATED PROTEIN 1A-RELATED"/>
    <property type="match status" value="1"/>
</dbReference>
<evidence type="ECO:0008006" key="3">
    <source>
        <dbReference type="Google" id="ProtNLM"/>
    </source>
</evidence>
<evidence type="ECO:0000313" key="2">
    <source>
        <dbReference type="Proteomes" id="UP001445335"/>
    </source>
</evidence>